<evidence type="ECO:0000256" key="1">
    <source>
        <dbReference type="ARBA" id="ARBA00023015"/>
    </source>
</evidence>
<organism evidence="5 6">
    <name type="scientific">Kribbella steppae</name>
    <dbReference type="NCBI Taxonomy" id="2512223"/>
    <lineage>
        <taxon>Bacteria</taxon>
        <taxon>Bacillati</taxon>
        <taxon>Actinomycetota</taxon>
        <taxon>Actinomycetes</taxon>
        <taxon>Propionibacteriales</taxon>
        <taxon>Kribbellaceae</taxon>
        <taxon>Kribbella</taxon>
    </lineage>
</organism>
<dbReference type="GO" id="GO:0006355">
    <property type="term" value="P:regulation of DNA-templated transcription"/>
    <property type="evidence" value="ECO:0007669"/>
    <property type="project" value="InterPro"/>
</dbReference>
<keyword evidence="3" id="KW-0804">Transcription</keyword>
<proteinExistence type="predicted"/>
<feature type="domain" description="HTH luxR-type" evidence="4">
    <location>
        <begin position="179"/>
        <end position="245"/>
    </location>
</feature>
<dbReference type="Proteomes" id="UP000294508">
    <property type="component" value="Unassembled WGS sequence"/>
</dbReference>
<evidence type="ECO:0000313" key="5">
    <source>
        <dbReference type="EMBL" id="TCO32617.1"/>
    </source>
</evidence>
<keyword evidence="2 5" id="KW-0238">DNA-binding</keyword>
<dbReference type="InterPro" id="IPR000792">
    <property type="entry name" value="Tscrpt_reg_LuxR_C"/>
</dbReference>
<dbReference type="AlphaFoldDB" id="A0A4R2HNK0"/>
<protein>
    <submittedName>
        <fullName evidence="5">DNA-binding NarL/FixJ family response regulator</fullName>
    </submittedName>
</protein>
<reference evidence="5 6" key="1">
    <citation type="journal article" date="2015" name="Stand. Genomic Sci.">
        <title>Genomic Encyclopedia of Bacterial and Archaeal Type Strains, Phase III: the genomes of soil and plant-associated and newly described type strains.</title>
        <authorList>
            <person name="Whitman W.B."/>
            <person name="Woyke T."/>
            <person name="Klenk H.P."/>
            <person name="Zhou Y."/>
            <person name="Lilburn T.G."/>
            <person name="Beck B.J."/>
            <person name="De Vos P."/>
            <person name="Vandamme P."/>
            <person name="Eisen J.A."/>
            <person name="Garrity G."/>
            <person name="Hugenholtz P."/>
            <person name="Kyrpides N.C."/>
        </authorList>
    </citation>
    <scope>NUCLEOTIDE SEQUENCE [LARGE SCALE GENOMIC DNA]</scope>
    <source>
        <strain evidence="5 6">VKM Ac-2572</strain>
    </source>
</reference>
<dbReference type="SMART" id="SM00421">
    <property type="entry name" value="HTH_LUXR"/>
    <property type="match status" value="1"/>
</dbReference>
<evidence type="ECO:0000256" key="2">
    <source>
        <dbReference type="ARBA" id="ARBA00023125"/>
    </source>
</evidence>
<sequence length="247" mass="26630">MTTQPRIPVWVKALDPLSQFGLVHALGQRPEVVLITDADLAALPRQSLQVRSVPVQSVQVQSVEAQSLQSQSTDQRTAPPVVALIAVDSLDTAAVQVLRSATQRGCRRTVLIGSTIDDDALMAAVELGVSGVLRRTEATADRIVQPVQAAAAGDGSLPPDLLGRLLGQVSRMQRHVLAPRGLSHTGLSDRETQVLRLVADGKDTQEIARELSYSERTVKNVLHDVTSRLQLKNRSHAVAYALREGLI</sequence>
<dbReference type="PROSITE" id="PS50043">
    <property type="entry name" value="HTH_LUXR_2"/>
    <property type="match status" value="1"/>
</dbReference>
<name>A0A4R2HNK0_9ACTN</name>
<dbReference type="GO" id="GO:0003677">
    <property type="term" value="F:DNA binding"/>
    <property type="evidence" value="ECO:0007669"/>
    <property type="project" value="UniProtKB-KW"/>
</dbReference>
<accession>A0A4R2HNK0</accession>
<keyword evidence="6" id="KW-1185">Reference proteome</keyword>
<comment type="caution">
    <text evidence="5">The sequence shown here is derived from an EMBL/GenBank/DDBJ whole genome shotgun (WGS) entry which is preliminary data.</text>
</comment>
<dbReference type="RefSeq" id="WP_242001734.1">
    <property type="nucleotide sequence ID" value="NZ_SLWN01000004.1"/>
</dbReference>
<dbReference type="EMBL" id="SLWN01000004">
    <property type="protein sequence ID" value="TCO32617.1"/>
    <property type="molecule type" value="Genomic_DNA"/>
</dbReference>
<dbReference type="Gene3D" id="3.40.50.2300">
    <property type="match status" value="1"/>
</dbReference>
<evidence type="ECO:0000259" key="4">
    <source>
        <dbReference type="PROSITE" id="PS50043"/>
    </source>
</evidence>
<dbReference type="CDD" id="cd06170">
    <property type="entry name" value="LuxR_C_like"/>
    <property type="match status" value="1"/>
</dbReference>
<dbReference type="Pfam" id="PF00196">
    <property type="entry name" value="GerE"/>
    <property type="match status" value="1"/>
</dbReference>
<dbReference type="PANTHER" id="PTHR44688">
    <property type="entry name" value="DNA-BINDING TRANSCRIPTIONAL ACTIVATOR DEVR_DOSR"/>
    <property type="match status" value="1"/>
</dbReference>
<dbReference type="PRINTS" id="PR00038">
    <property type="entry name" value="HTHLUXR"/>
</dbReference>
<gene>
    <name evidence="5" type="ORF">EV652_104223</name>
</gene>
<evidence type="ECO:0000313" key="6">
    <source>
        <dbReference type="Proteomes" id="UP000294508"/>
    </source>
</evidence>
<dbReference type="InterPro" id="IPR016032">
    <property type="entry name" value="Sig_transdc_resp-reg_C-effctor"/>
</dbReference>
<dbReference type="PANTHER" id="PTHR44688:SF16">
    <property type="entry name" value="DNA-BINDING TRANSCRIPTIONAL ACTIVATOR DEVR_DOSR"/>
    <property type="match status" value="1"/>
</dbReference>
<dbReference type="SUPFAM" id="SSF46894">
    <property type="entry name" value="C-terminal effector domain of the bipartite response regulators"/>
    <property type="match status" value="1"/>
</dbReference>
<evidence type="ECO:0000256" key="3">
    <source>
        <dbReference type="ARBA" id="ARBA00023163"/>
    </source>
</evidence>
<keyword evidence="1" id="KW-0805">Transcription regulation</keyword>